<dbReference type="OrthoDB" id="5498775at2"/>
<dbReference type="RefSeq" id="WP_074241561.1">
    <property type="nucleotide sequence ID" value="NZ_FSRA01000002.1"/>
</dbReference>
<gene>
    <name evidence="1" type="ORF">SAMN04488055_4194</name>
</gene>
<dbReference type="EMBL" id="FSRA01000002">
    <property type="protein sequence ID" value="SIO45698.1"/>
    <property type="molecule type" value="Genomic_DNA"/>
</dbReference>
<reference evidence="1 2" key="1">
    <citation type="submission" date="2016-11" db="EMBL/GenBank/DDBJ databases">
        <authorList>
            <person name="Jaros S."/>
            <person name="Januszkiewicz K."/>
            <person name="Wedrychowicz H."/>
        </authorList>
    </citation>
    <scope>NUCLEOTIDE SEQUENCE [LARGE SCALE GENOMIC DNA]</scope>
    <source>
        <strain evidence="1 2">DSM 24787</strain>
    </source>
</reference>
<protein>
    <submittedName>
        <fullName evidence="1">Uncharacterized protein</fullName>
    </submittedName>
</protein>
<name>A0A1N6JMU7_9BACT</name>
<dbReference type="AlphaFoldDB" id="A0A1N6JMU7"/>
<accession>A0A1N6JMU7</accession>
<dbReference type="Proteomes" id="UP000185003">
    <property type="component" value="Unassembled WGS sequence"/>
</dbReference>
<dbReference type="STRING" id="536979.SAMN04488055_4194"/>
<proteinExistence type="predicted"/>
<evidence type="ECO:0000313" key="2">
    <source>
        <dbReference type="Proteomes" id="UP000185003"/>
    </source>
</evidence>
<keyword evidence="2" id="KW-1185">Reference proteome</keyword>
<sequence>MDTWFTLPTVSDERPQMNNLPAYPDFTVTLSRDDWRQAEFINISKLCAVGEEVDEIKDIWINHSKESAEGIRLFHQLHIRKQIGAAELFIPLFELKALLRSDSLGSIAFDQQPGFVKNGFALTTAASCYYGLEENGVVKYLCMHHSLPPAEREISRIIRSFSLIFVNWYSCNIQTP</sequence>
<evidence type="ECO:0000313" key="1">
    <source>
        <dbReference type="EMBL" id="SIO45698.1"/>
    </source>
</evidence>
<organism evidence="1 2">
    <name type="scientific">Chitinophaga niabensis</name>
    <dbReference type="NCBI Taxonomy" id="536979"/>
    <lineage>
        <taxon>Bacteria</taxon>
        <taxon>Pseudomonadati</taxon>
        <taxon>Bacteroidota</taxon>
        <taxon>Chitinophagia</taxon>
        <taxon>Chitinophagales</taxon>
        <taxon>Chitinophagaceae</taxon>
        <taxon>Chitinophaga</taxon>
    </lineage>
</organism>